<sequence length="10" mass="1312">MQWLLENIKH</sequence>
<accession>A0A2P2Q4Q5</accession>
<proteinExistence type="predicted"/>
<name>A0A2P2Q4Q5_RHIMU</name>
<organism evidence="1">
    <name type="scientific">Rhizophora mucronata</name>
    <name type="common">Asiatic mangrove</name>
    <dbReference type="NCBI Taxonomy" id="61149"/>
    <lineage>
        <taxon>Eukaryota</taxon>
        <taxon>Viridiplantae</taxon>
        <taxon>Streptophyta</taxon>
        <taxon>Embryophyta</taxon>
        <taxon>Tracheophyta</taxon>
        <taxon>Spermatophyta</taxon>
        <taxon>Magnoliopsida</taxon>
        <taxon>eudicotyledons</taxon>
        <taxon>Gunneridae</taxon>
        <taxon>Pentapetalae</taxon>
        <taxon>rosids</taxon>
        <taxon>fabids</taxon>
        <taxon>Malpighiales</taxon>
        <taxon>Rhizophoraceae</taxon>
        <taxon>Rhizophora</taxon>
    </lineage>
</organism>
<reference evidence="1" key="1">
    <citation type="submission" date="2018-02" db="EMBL/GenBank/DDBJ databases">
        <title>Rhizophora mucronata_Transcriptome.</title>
        <authorList>
            <person name="Meera S.P."/>
            <person name="Sreeshan A."/>
            <person name="Augustine A."/>
        </authorList>
    </citation>
    <scope>NUCLEOTIDE SEQUENCE</scope>
    <source>
        <tissue evidence="1">Leaf</tissue>
    </source>
</reference>
<dbReference type="EMBL" id="GGEC01081476">
    <property type="protein sequence ID" value="MBX61960.1"/>
    <property type="molecule type" value="Transcribed_RNA"/>
</dbReference>
<evidence type="ECO:0000313" key="1">
    <source>
        <dbReference type="EMBL" id="MBX61960.1"/>
    </source>
</evidence>
<protein>
    <submittedName>
        <fullName evidence="1">Uncharacterized protein</fullName>
    </submittedName>
</protein>